<keyword evidence="1" id="KW-0238">DNA-binding</keyword>
<keyword evidence="4" id="KW-1185">Reference proteome</keyword>
<comment type="caution">
    <text evidence="3">The sequence shown here is derived from an EMBL/GenBank/DDBJ whole genome shotgun (WGS) entry which is preliminary data.</text>
</comment>
<dbReference type="PRINTS" id="PR00040">
    <property type="entry name" value="HTHMERR"/>
</dbReference>
<dbReference type="PANTHER" id="PTHR30204:SF92">
    <property type="entry name" value="HTH-TYPE TRANSCRIPTIONAL REGULATOR ZNTR"/>
    <property type="match status" value="1"/>
</dbReference>
<dbReference type="RefSeq" id="WP_274220489.1">
    <property type="nucleotide sequence ID" value="NZ_JAQZCG020000031.1"/>
</dbReference>
<dbReference type="Pfam" id="PF13411">
    <property type="entry name" value="MerR_1"/>
    <property type="match status" value="1"/>
</dbReference>
<reference evidence="3 4" key="1">
    <citation type="submission" date="2023-02" db="EMBL/GenBank/DDBJ databases">
        <title>Study of novel species of the Microbacterium genus.</title>
        <authorList>
            <person name="Arroyo-Herrera I."/>
            <person name="Roman-Ponce B."/>
            <person name="Vasquez-Murrieta M.S."/>
        </authorList>
    </citation>
    <scope>NUCLEOTIDE SEQUENCE [LARGE SCALE GENOMIC DNA]</scope>
    <source>
        <strain evidence="3 4">NE1TT3</strain>
    </source>
</reference>
<dbReference type="Gene3D" id="1.10.1660.10">
    <property type="match status" value="1"/>
</dbReference>
<dbReference type="InterPro" id="IPR009061">
    <property type="entry name" value="DNA-bd_dom_put_sf"/>
</dbReference>
<evidence type="ECO:0000256" key="1">
    <source>
        <dbReference type="ARBA" id="ARBA00023125"/>
    </source>
</evidence>
<accession>A0ABT5SL89</accession>
<name>A0ABT5SL89_9MICO</name>
<feature type="domain" description="HTH merR-type" evidence="2">
    <location>
        <begin position="1"/>
        <end position="68"/>
    </location>
</feature>
<evidence type="ECO:0000313" key="4">
    <source>
        <dbReference type="Proteomes" id="UP001218170"/>
    </source>
</evidence>
<gene>
    <name evidence="3" type="ORF">PUW80_14690</name>
</gene>
<dbReference type="InterPro" id="IPR047057">
    <property type="entry name" value="MerR_fam"/>
</dbReference>
<dbReference type="SMART" id="SM00422">
    <property type="entry name" value="HTH_MERR"/>
    <property type="match status" value="1"/>
</dbReference>
<proteinExistence type="predicted"/>
<dbReference type="PROSITE" id="PS50937">
    <property type="entry name" value="HTH_MERR_2"/>
    <property type="match status" value="1"/>
</dbReference>
<dbReference type="EMBL" id="JAQZCI010000007">
    <property type="protein sequence ID" value="MDD7963600.1"/>
    <property type="molecule type" value="Genomic_DNA"/>
</dbReference>
<evidence type="ECO:0000259" key="2">
    <source>
        <dbReference type="PROSITE" id="PS50937"/>
    </source>
</evidence>
<dbReference type="SUPFAM" id="SSF46955">
    <property type="entry name" value="Putative DNA-binding domain"/>
    <property type="match status" value="1"/>
</dbReference>
<dbReference type="Proteomes" id="UP001218170">
    <property type="component" value="Unassembled WGS sequence"/>
</dbReference>
<sequence length="147" mass="16232">MRISELSRRSGVPATALRFYESVGLIVAARAANGYRDYNESAVDRLTFLHGAKQLDLSLPEIVELLDVVEAESCTQVRETLRPKLDERLRDVDERLAVLMKLRERLVEATARVTACPDSGDRCRTECVLARPGASCVTDPLTGGGDR</sequence>
<dbReference type="InterPro" id="IPR000551">
    <property type="entry name" value="MerR-type_HTH_dom"/>
</dbReference>
<dbReference type="PANTHER" id="PTHR30204">
    <property type="entry name" value="REDOX-CYCLING DRUG-SENSING TRANSCRIPTIONAL ACTIVATOR SOXR"/>
    <property type="match status" value="1"/>
</dbReference>
<evidence type="ECO:0000313" key="3">
    <source>
        <dbReference type="EMBL" id="MDD7963600.1"/>
    </source>
</evidence>
<organism evidence="3 4">
    <name type="scientific">Microbacterium thalli</name>
    <dbReference type="NCBI Taxonomy" id="3027921"/>
    <lineage>
        <taxon>Bacteria</taxon>
        <taxon>Bacillati</taxon>
        <taxon>Actinomycetota</taxon>
        <taxon>Actinomycetes</taxon>
        <taxon>Micrococcales</taxon>
        <taxon>Microbacteriaceae</taxon>
        <taxon>Microbacterium</taxon>
    </lineage>
</organism>
<protein>
    <submittedName>
        <fullName evidence="3">MerR family transcriptional regulator</fullName>
    </submittedName>
</protein>